<protein>
    <recommendedName>
        <fullName evidence="6">BED-type domain-containing protein</fullName>
    </recommendedName>
</protein>
<keyword evidence="8" id="KW-1185">Reference proteome</keyword>
<evidence type="ECO:0000256" key="2">
    <source>
        <dbReference type="ARBA" id="ARBA00022771"/>
    </source>
</evidence>
<dbReference type="SUPFAM" id="SSF140996">
    <property type="entry name" value="Hermes dimerisation domain"/>
    <property type="match status" value="1"/>
</dbReference>
<keyword evidence="1" id="KW-0479">Metal-binding</keyword>
<accession>A0A803MEP2</accession>
<dbReference type="GO" id="GO:0006357">
    <property type="term" value="P:regulation of transcription by RNA polymerase II"/>
    <property type="evidence" value="ECO:0007669"/>
    <property type="project" value="TreeGrafter"/>
</dbReference>
<keyword evidence="2 4" id="KW-0863">Zinc-finger</keyword>
<keyword evidence="3" id="KW-0862">Zinc</keyword>
<feature type="domain" description="BED-type" evidence="6">
    <location>
        <begin position="57"/>
        <end position="109"/>
    </location>
</feature>
<reference evidence="7" key="1">
    <citation type="journal article" date="2017" name="Nature">
        <title>The genome of Chenopodium quinoa.</title>
        <authorList>
            <person name="Jarvis D.E."/>
            <person name="Ho Y.S."/>
            <person name="Lightfoot D.J."/>
            <person name="Schmoeckel S.M."/>
            <person name="Li B."/>
            <person name="Borm T.J.A."/>
            <person name="Ohyanagi H."/>
            <person name="Mineta K."/>
            <person name="Michell C.T."/>
            <person name="Saber N."/>
            <person name="Kharbatia N.M."/>
            <person name="Rupper R.R."/>
            <person name="Sharp A.R."/>
            <person name="Dally N."/>
            <person name="Boughton B.A."/>
            <person name="Woo Y.H."/>
            <person name="Gao G."/>
            <person name="Schijlen E.G.W.M."/>
            <person name="Guo X."/>
            <person name="Momin A.A."/>
            <person name="Negrao S."/>
            <person name="Al-Babili S."/>
            <person name="Gehring C."/>
            <person name="Roessner U."/>
            <person name="Jung C."/>
            <person name="Murphy K."/>
            <person name="Arold S.T."/>
            <person name="Gojobori T."/>
            <person name="van der Linden C.G."/>
            <person name="van Loo E.N."/>
            <person name="Jellen E.N."/>
            <person name="Maughan P.J."/>
            <person name="Tester M."/>
        </authorList>
    </citation>
    <scope>NUCLEOTIDE SEQUENCE [LARGE SCALE GENOMIC DNA]</scope>
    <source>
        <strain evidence="7">cv. PI 614886</strain>
    </source>
</reference>
<evidence type="ECO:0000256" key="4">
    <source>
        <dbReference type="PROSITE-ProRule" id="PRU00027"/>
    </source>
</evidence>
<dbReference type="SMART" id="SM00614">
    <property type="entry name" value="ZnF_BED"/>
    <property type="match status" value="1"/>
</dbReference>
<evidence type="ECO:0000313" key="8">
    <source>
        <dbReference type="Proteomes" id="UP000596660"/>
    </source>
</evidence>
<dbReference type="AlphaFoldDB" id="A0A803MEP2"/>
<evidence type="ECO:0000259" key="6">
    <source>
        <dbReference type="PROSITE" id="PS50808"/>
    </source>
</evidence>
<dbReference type="EnsemblPlants" id="AUR62027935-RA">
    <property type="protein sequence ID" value="AUR62027935-RA:cds"/>
    <property type="gene ID" value="AUR62027935"/>
</dbReference>
<dbReference type="Gramene" id="AUR62027935-RA">
    <property type="protein sequence ID" value="AUR62027935-RA:cds"/>
    <property type="gene ID" value="AUR62027935"/>
</dbReference>
<dbReference type="OMA" id="NACHELI"/>
<dbReference type="InterPro" id="IPR003656">
    <property type="entry name" value="Znf_BED"/>
</dbReference>
<evidence type="ECO:0000256" key="5">
    <source>
        <dbReference type="SAM" id="MobiDB-lite"/>
    </source>
</evidence>
<evidence type="ECO:0000256" key="3">
    <source>
        <dbReference type="ARBA" id="ARBA00022833"/>
    </source>
</evidence>
<reference evidence="7" key="2">
    <citation type="submission" date="2021-03" db="UniProtKB">
        <authorList>
            <consortium name="EnsemblPlants"/>
        </authorList>
    </citation>
    <scope>IDENTIFICATION</scope>
</reference>
<dbReference type="PROSITE" id="PS50808">
    <property type="entry name" value="ZF_BED"/>
    <property type="match status" value="1"/>
</dbReference>
<dbReference type="PANTHER" id="PTHR34396:SF25">
    <property type="entry name" value="BOUNDARY ELEMENT ASSOCIATED FACTOR"/>
    <property type="match status" value="1"/>
</dbReference>
<dbReference type="InterPro" id="IPR036236">
    <property type="entry name" value="Znf_C2H2_sf"/>
</dbReference>
<evidence type="ECO:0000256" key="1">
    <source>
        <dbReference type="ARBA" id="ARBA00022723"/>
    </source>
</evidence>
<proteinExistence type="predicted"/>
<dbReference type="SUPFAM" id="SSF57667">
    <property type="entry name" value="beta-beta-alpha zinc fingers"/>
    <property type="match status" value="1"/>
</dbReference>
<dbReference type="Pfam" id="PF02892">
    <property type="entry name" value="zf-BED"/>
    <property type="match status" value="1"/>
</dbReference>
<feature type="region of interest" description="Disordered" evidence="5">
    <location>
        <begin position="1"/>
        <end position="58"/>
    </location>
</feature>
<name>A0A803MEP2_CHEQI</name>
<dbReference type="GO" id="GO:0008270">
    <property type="term" value="F:zinc ion binding"/>
    <property type="evidence" value="ECO:0007669"/>
    <property type="project" value="UniProtKB-KW"/>
</dbReference>
<evidence type="ECO:0000313" key="7">
    <source>
        <dbReference type="EnsemblPlants" id="AUR62027935-RA:cds"/>
    </source>
</evidence>
<dbReference type="GO" id="GO:1990837">
    <property type="term" value="F:sequence-specific double-stranded DNA binding"/>
    <property type="evidence" value="ECO:0007669"/>
    <property type="project" value="TreeGrafter"/>
</dbReference>
<dbReference type="PANTHER" id="PTHR34396">
    <property type="entry name" value="OS03G0264950 PROTEIN-RELATED"/>
    <property type="match status" value="1"/>
</dbReference>
<dbReference type="Proteomes" id="UP000596660">
    <property type="component" value="Unplaced"/>
</dbReference>
<feature type="compositionally biased region" description="Low complexity" evidence="5">
    <location>
        <begin position="1"/>
        <end position="17"/>
    </location>
</feature>
<dbReference type="GO" id="GO:0005634">
    <property type="term" value="C:nucleus"/>
    <property type="evidence" value="ECO:0007669"/>
    <property type="project" value="TreeGrafter"/>
</dbReference>
<dbReference type="InterPro" id="IPR053031">
    <property type="entry name" value="Cuticle_assoc_protein"/>
</dbReference>
<organism evidence="7 8">
    <name type="scientific">Chenopodium quinoa</name>
    <name type="common">Quinoa</name>
    <dbReference type="NCBI Taxonomy" id="63459"/>
    <lineage>
        <taxon>Eukaryota</taxon>
        <taxon>Viridiplantae</taxon>
        <taxon>Streptophyta</taxon>
        <taxon>Embryophyta</taxon>
        <taxon>Tracheophyta</taxon>
        <taxon>Spermatophyta</taxon>
        <taxon>Magnoliopsida</taxon>
        <taxon>eudicotyledons</taxon>
        <taxon>Gunneridae</taxon>
        <taxon>Pentapetalae</taxon>
        <taxon>Caryophyllales</taxon>
        <taxon>Chenopodiaceae</taxon>
        <taxon>Chenopodioideae</taxon>
        <taxon>Atripliceae</taxon>
        <taxon>Chenopodium</taxon>
    </lineage>
</organism>
<sequence length="235" mass="27153">MDTEDSSAGSKSFSFSPSPSPELPLPKAMSSHPEQQNHNTEEEGKMNEPLPPRPPKRLKSEVWNHFEKTTINGEAKARCLHCNHLFSGNSKNGTSHLKDHIELRCTKKHMKVDICQKILYINRRQDSSVRLENHVFSQEESRRELSNMVILHEYPLSIVEHIGFRRFVHSLNPNFKIISRNTLKSDIMKMFFTEKANLKKLFDGHEGRVAITTDMWTASHQKKGYMVVTSHFIDD</sequence>